<feature type="coiled-coil region" evidence="1">
    <location>
        <begin position="584"/>
        <end position="611"/>
    </location>
</feature>
<feature type="coiled-coil region" evidence="1">
    <location>
        <begin position="692"/>
        <end position="738"/>
    </location>
</feature>
<name>A0A1L0B1A7_9ASCO</name>
<dbReference type="VEuPathDB" id="FungiDB:HGUI_02408"/>
<feature type="domain" description="PH" evidence="3">
    <location>
        <begin position="1538"/>
        <end position="1656"/>
    </location>
</feature>
<dbReference type="Pfam" id="PF12814">
    <property type="entry name" value="Mcp5_PH"/>
    <property type="match status" value="1"/>
</dbReference>
<sequence>MLSKKENSTSDQIETLLSENKKLEEEKKLAERTNEELKQKLAEKDEEIFIDQSNNVVLTSKTYNDLVSNTIERLNKDDICSYISNKYKVKVMSNAEYNILNRPIDESYLKNEAAQLGFTLLERQEYDYMKSKMETPDEQTVRKTVANLGLSILSKKEVEHLKNPTKSEMEKRLKALGFVVVNENANLRHSNMDSNSLNTITPPHSKNNSISNTNINNDSNRNSGFYNLRNSSRNSLNSSRVLASRDFFEQVIKEENSNNDVVLEAGRSLGFVRLSQEQYKKLLDGQKEKVLTKTDIYAGAKDFQLTVLPNEEYKQLLKNRKKRQSMSVDDLNEYAKRFKLKLTSINKESAESTNDASSSSSSRRSSRIFSPVNMDNSFGDADSRNFNSQTHHELSLEAIQKWCKVNNYKLSSNQAFKENIKDFCKEHKQKLVTEEEYEIIKNSTTISLEQVKEYVHANNLKLLPQDQYDSLKARKDGKFLIDYEKLEIVEHLKSKYPEIHITDKETILNLKKRIEELEEKKVSIEEAKQVLSDSYHVMTDEEFEAFKSECLNSFSFEDVNSRFPEYTMIHNDDYDDLNTKLDKMVIMSQKKKSLEEINELLEKDYSNYEVIEKNELKQIIKTAKESKEPVLSKPKNLKEIEYELNEISPEHMVVNREEMFKALEDNTMSYEDLVNVLDTQYPDLILVPKGTLENHELSMKKMKEDINGENEKHMEEIRAEYDELINKLKNDIMELKSLDNLQQIIETEFPEKTVVDKEILEGKDNYSLHSIAEIEKILSDKYPDTAIVERTEYKGNLEELAKSIHENELLIQEVQSLKEKVAILEQRISDMDEATNHVEENLPEKSIVSEKEYATMSENFDNIMHEHEAVLDKLNLFNAKHEAVLDELNQSNAKHEDLVEKMNNISQLKQLVAEKHPDHQIIPSDEEALREHVLNHYPDLSIINSNTLQELTNNYDEALELLANEKSKLENIDELKRVIEHKYPDKRLISKQELQAMCEPITANTIESNVSKSFNAITDEDLMDPKFVKSTANKIGLDVISPADMAEMSNHFAEIGKQQISFNELENLAEVKYNARVLTSEDLEKLNKKPEMDLNLLTETAEEYGLVLMSSEEVEELKSKLINQNSIQNELKLEDIGELATKNGLAVIPVDKFDDYQNLDLNREARKNNMVLLSTEEYTNLTSNQSVINESNYDKTHANLNDISEEVSDLAKGDTDNEFDSQYHQQNADHGDVEESNVYKKASLNNIEDDYSNLSKVTTQESKVVLTKNVYKELLERPEMTKELLVQKARDYDMIAIDLQHFAEITKANMNQNMSLQDAMLMLQDQGYLSMPAKEYENLVNPSIDDVATLAYNKWNMVLVERSNSLATRNQQDKTRMMSANGSRHASLIQIQPSISHSGNNTYSNDTSFNNATFESENDKENGPYLFQPFQHQRKRSLLVNQQEVNLVEEAKKQHMLLIPENMYLKDLHQVPPLNAGGKDNGLLLVERSQLEELIMNERRRPIEAPSDISALTHDTEVKTVESKGKFQNEKIIISLTQTVIGEYLYKYYNRFGNMGHKPRHERYFWIHPYTMTLYWSLKNPSKDGKNGLSDSGSNHKTKGVGIVGVEVVDDPNPYPPGLYNKSIVILTSDGKNVKITCPTQQRHKVWLRSLKYLENAAHSKKNDGLNIGNMNFNGFETRGNKRLSFSSIRNPSNSYEGYGNHKITPEIEQHPNFFVNSLK</sequence>
<evidence type="ECO:0000313" key="5">
    <source>
        <dbReference type="Proteomes" id="UP000183365"/>
    </source>
</evidence>
<feature type="coiled-coil region" evidence="1">
    <location>
        <begin position="878"/>
        <end position="905"/>
    </location>
</feature>
<dbReference type="GO" id="GO:0032065">
    <property type="term" value="P:maintenance of protein location in cell cortex"/>
    <property type="evidence" value="ECO:0007669"/>
    <property type="project" value="InterPro"/>
</dbReference>
<dbReference type="InterPro" id="IPR001849">
    <property type="entry name" value="PH_domain"/>
</dbReference>
<proteinExistence type="predicted"/>
<feature type="coiled-coil region" evidence="1">
    <location>
        <begin position="800"/>
        <end position="834"/>
    </location>
</feature>
<dbReference type="PROSITE" id="PS50003">
    <property type="entry name" value="PH_DOMAIN"/>
    <property type="match status" value="1"/>
</dbReference>
<evidence type="ECO:0000256" key="1">
    <source>
        <dbReference type="SAM" id="Coils"/>
    </source>
</evidence>
<dbReference type="Proteomes" id="UP000183365">
    <property type="component" value="Unassembled WGS sequence"/>
</dbReference>
<feature type="coiled-coil region" evidence="1">
    <location>
        <begin position="6"/>
        <end position="47"/>
    </location>
</feature>
<dbReference type="PANTHER" id="PTHR28190:SF1">
    <property type="entry name" value="NUCLEAR MIGRATION PROTEIN NUM1"/>
    <property type="match status" value="1"/>
</dbReference>
<dbReference type="GO" id="GO:0005938">
    <property type="term" value="C:cell cortex"/>
    <property type="evidence" value="ECO:0007669"/>
    <property type="project" value="InterPro"/>
</dbReference>
<organism evidence="4 5">
    <name type="scientific">Hanseniaspora guilliermondii</name>
    <dbReference type="NCBI Taxonomy" id="56406"/>
    <lineage>
        <taxon>Eukaryota</taxon>
        <taxon>Fungi</taxon>
        <taxon>Dikarya</taxon>
        <taxon>Ascomycota</taxon>
        <taxon>Saccharomycotina</taxon>
        <taxon>Saccharomycetes</taxon>
        <taxon>Saccharomycodales</taxon>
        <taxon>Saccharomycodaceae</taxon>
        <taxon>Hanseniaspora</taxon>
    </lineage>
</organism>
<feature type="compositionally biased region" description="Polar residues" evidence="2">
    <location>
        <begin position="190"/>
        <end position="204"/>
    </location>
</feature>
<dbReference type="InterPro" id="IPR024774">
    <property type="entry name" value="PH_dom-Mcp5-type"/>
</dbReference>
<dbReference type="GO" id="GO:0005739">
    <property type="term" value="C:mitochondrion"/>
    <property type="evidence" value="ECO:0007669"/>
    <property type="project" value="TreeGrafter"/>
</dbReference>
<dbReference type="GO" id="GO:0005934">
    <property type="term" value="C:cellular bud tip"/>
    <property type="evidence" value="ECO:0007669"/>
    <property type="project" value="TreeGrafter"/>
</dbReference>
<dbReference type="PANTHER" id="PTHR28190">
    <property type="entry name" value="NUCLEAR MIGRATION PROTEIN NUM1"/>
    <property type="match status" value="1"/>
</dbReference>
<keyword evidence="1" id="KW-0175">Coiled coil</keyword>
<dbReference type="InterPro" id="IPR053005">
    <property type="entry name" value="Nuclear_Pos-Cytoskel_Interact"/>
</dbReference>
<accession>A0A1L0B1A7</accession>
<evidence type="ECO:0000313" key="4">
    <source>
        <dbReference type="EMBL" id="SGZ40208.1"/>
    </source>
</evidence>
<feature type="region of interest" description="Disordered" evidence="2">
    <location>
        <begin position="349"/>
        <end position="374"/>
    </location>
</feature>
<dbReference type="OrthoDB" id="2149224at2759"/>
<feature type="region of interest" description="Disordered" evidence="2">
    <location>
        <begin position="190"/>
        <end position="230"/>
    </location>
</feature>
<feature type="coiled-coil region" evidence="1">
    <location>
        <begin position="500"/>
        <end position="534"/>
    </location>
</feature>
<protein>
    <recommendedName>
        <fullName evidence="3">PH domain-containing protein</fullName>
    </recommendedName>
</protein>
<gene>
    <name evidence="4" type="ORF">HGUI_02408</name>
</gene>
<reference evidence="5" key="1">
    <citation type="submission" date="2016-11" db="EMBL/GenBank/DDBJ databases">
        <authorList>
            <person name="Guldener U."/>
        </authorList>
    </citation>
    <scope>NUCLEOTIDE SEQUENCE [LARGE SCALE GENOMIC DNA]</scope>
</reference>
<keyword evidence="5" id="KW-1185">Reference proteome</keyword>
<dbReference type="GO" id="GO:0015631">
    <property type="term" value="F:tubulin binding"/>
    <property type="evidence" value="ECO:0007669"/>
    <property type="project" value="TreeGrafter"/>
</dbReference>
<dbReference type="EMBL" id="FQNF01000042">
    <property type="protein sequence ID" value="SGZ40208.1"/>
    <property type="molecule type" value="Genomic_DNA"/>
</dbReference>
<feature type="coiled-coil region" evidence="1">
    <location>
        <begin position="948"/>
        <end position="975"/>
    </location>
</feature>
<feature type="compositionally biased region" description="Low complexity" evidence="2">
    <location>
        <begin position="205"/>
        <end position="230"/>
    </location>
</feature>
<evidence type="ECO:0000256" key="2">
    <source>
        <dbReference type="SAM" id="MobiDB-lite"/>
    </source>
</evidence>
<dbReference type="GO" id="GO:0000226">
    <property type="term" value="P:microtubule cytoskeleton organization"/>
    <property type="evidence" value="ECO:0007669"/>
    <property type="project" value="TreeGrafter"/>
</dbReference>
<dbReference type="GO" id="GO:0005543">
    <property type="term" value="F:phospholipid binding"/>
    <property type="evidence" value="ECO:0007669"/>
    <property type="project" value="InterPro"/>
</dbReference>
<evidence type="ECO:0000259" key="3">
    <source>
        <dbReference type="PROSITE" id="PS50003"/>
    </source>
</evidence>